<dbReference type="EMBL" id="CAEQ01002447">
    <property type="protein sequence ID" value="CCD16792.1"/>
    <property type="molecule type" value="Genomic_DNA"/>
</dbReference>
<name>F9WHJ9_TRYCI</name>
<proteinExistence type="predicted"/>
<sequence>MNFVSLYRSLLKGVHAAKGNPHHLQDTRFILSYPLVEPAFYTTTLGSGVEHPGPLKGIDAQKIVQLCCNDLRRAFESVSFEMVSVTQRFIHMRELAWLKSRLENIVSEATEQILNEARAVASDLPNDDFLSEEVFLRHTHGSSKEVSKAEAAAGSAVKRPKGVASAGALGLRQEMFILQHRTQFPLVREFFNSFAADPQAIANVAMSNAKLQDFVRRNTSRTVTCKNGDVAVTIAVRPFDSSITRKPVGEGSPFSHAYRYFMVRFHVVPHDPSVLSVDVINSYFLRLDVASLELVEDVGYLHASGVWKLAQQVNARRGNMSGSPRNVSGNADDGGGEKSCEVPDEAARPAQPSLQSDPSLQFELSFINASDGPTVMKGQLYYTLTEKDSKLNSEMRVRVISFGNLLLLNDE</sequence>
<comment type="caution">
    <text evidence="2">The sequence shown here is derived from an EMBL/GenBank/DDBJ whole genome shotgun (WGS) entry which is preliminary data.</text>
</comment>
<evidence type="ECO:0000313" key="3">
    <source>
        <dbReference type="Proteomes" id="UP000000702"/>
    </source>
</evidence>
<reference evidence="2 3" key="2">
    <citation type="journal article" date="2012" name="Proc. Natl. Acad. Sci. U.S.A.">
        <title>Antigenic diversity is generated by distinct evolutionary mechanisms in African trypanosome species.</title>
        <authorList>
            <person name="Jackson A.P."/>
            <person name="Berry A."/>
            <person name="Aslett M."/>
            <person name="Allison H.C."/>
            <person name="Burton P."/>
            <person name="Vavrova-Anderson J."/>
            <person name="Brown R."/>
            <person name="Browne H."/>
            <person name="Corton N."/>
            <person name="Hauser H."/>
            <person name="Gamble J."/>
            <person name="Gilderthorp R."/>
            <person name="Marcello L."/>
            <person name="McQuillan J."/>
            <person name="Otto T.D."/>
            <person name="Quail M.A."/>
            <person name="Sanders M.J."/>
            <person name="van Tonder A."/>
            <person name="Ginger M.L."/>
            <person name="Field M.C."/>
            <person name="Barry J.D."/>
            <person name="Hertz-Fowler C."/>
            <person name="Berriman M."/>
        </authorList>
    </citation>
    <scope>NUCLEOTIDE SEQUENCE [LARGE SCALE GENOMIC DNA]</scope>
    <source>
        <strain evidence="2 3">IL3000</strain>
    </source>
</reference>
<evidence type="ECO:0000256" key="1">
    <source>
        <dbReference type="SAM" id="MobiDB-lite"/>
    </source>
</evidence>
<reference evidence="3" key="1">
    <citation type="submission" date="2011-07" db="EMBL/GenBank/DDBJ databases">
        <title>Divergent evolution of antigenic variation in African trypanosomes.</title>
        <authorList>
            <person name="Jackson A.P."/>
            <person name="Berry A."/>
            <person name="Allison H.C."/>
            <person name="Burton P."/>
            <person name="Anderson J."/>
            <person name="Aslett M."/>
            <person name="Brown R."/>
            <person name="Corton N."/>
            <person name="Harris D."/>
            <person name="Hauser H."/>
            <person name="Gamble J."/>
            <person name="Gilderthorp R."/>
            <person name="McQuillan J."/>
            <person name="Quail M.A."/>
            <person name="Sanders M."/>
            <person name="Van Tonder A."/>
            <person name="Ginger M.L."/>
            <person name="Donelson J.E."/>
            <person name="Field M.C."/>
            <person name="Barry J.D."/>
            <person name="Berriman M."/>
            <person name="Hertz-Fowler C."/>
        </authorList>
    </citation>
    <scope>NUCLEOTIDE SEQUENCE [LARGE SCALE GENOMIC DNA]</scope>
    <source>
        <strain evidence="3">IL3000</strain>
    </source>
</reference>
<dbReference type="AlphaFoldDB" id="F9WHJ9"/>
<dbReference type="VEuPathDB" id="TriTrypDB:TcIL3000_0_16920"/>
<organism evidence="2 3">
    <name type="scientific">Trypanosoma congolense (strain IL3000)</name>
    <dbReference type="NCBI Taxonomy" id="1068625"/>
    <lineage>
        <taxon>Eukaryota</taxon>
        <taxon>Discoba</taxon>
        <taxon>Euglenozoa</taxon>
        <taxon>Kinetoplastea</taxon>
        <taxon>Metakinetoplastina</taxon>
        <taxon>Trypanosomatida</taxon>
        <taxon>Trypanosomatidae</taxon>
        <taxon>Trypanosoma</taxon>
        <taxon>Nannomonas</taxon>
    </lineage>
</organism>
<evidence type="ECO:0000313" key="2">
    <source>
        <dbReference type="EMBL" id="CCD16792.1"/>
    </source>
</evidence>
<keyword evidence="3" id="KW-1185">Reference proteome</keyword>
<accession>F9WHJ9</accession>
<dbReference type="Proteomes" id="UP000000702">
    <property type="component" value="Unassembled WGS sequence"/>
</dbReference>
<protein>
    <submittedName>
        <fullName evidence="2">WGS project CAEQ00000000 data, annotated contig 659</fullName>
    </submittedName>
</protein>
<dbReference type="OMA" id="EEVGYLH"/>
<feature type="region of interest" description="Disordered" evidence="1">
    <location>
        <begin position="317"/>
        <end position="357"/>
    </location>
</feature>
<feature type="compositionally biased region" description="Polar residues" evidence="1">
    <location>
        <begin position="320"/>
        <end position="329"/>
    </location>
</feature>
<feature type="compositionally biased region" description="Basic and acidic residues" evidence="1">
    <location>
        <begin position="335"/>
        <end position="347"/>
    </location>
</feature>
<gene>
    <name evidence="2" type="ORF">TCIL3000_0_16920</name>
</gene>